<evidence type="ECO:0000256" key="2">
    <source>
        <dbReference type="ARBA" id="ARBA00023125"/>
    </source>
</evidence>
<dbReference type="InterPro" id="IPR036390">
    <property type="entry name" value="WH_DNA-bd_sf"/>
</dbReference>
<evidence type="ECO:0000313" key="7">
    <source>
        <dbReference type="Proteomes" id="UP000430508"/>
    </source>
</evidence>
<keyword evidence="1" id="KW-0805">Transcription regulation</keyword>
<evidence type="ECO:0000259" key="5">
    <source>
        <dbReference type="Pfam" id="PF13404"/>
    </source>
</evidence>
<evidence type="ECO:0000256" key="1">
    <source>
        <dbReference type="ARBA" id="ARBA00023015"/>
    </source>
</evidence>
<protein>
    <submittedName>
        <fullName evidence="6">AsnC family transcriptional regulator</fullName>
    </submittedName>
</protein>
<evidence type="ECO:0000313" key="6">
    <source>
        <dbReference type="EMBL" id="QHA00821.1"/>
    </source>
</evidence>
<dbReference type="PANTHER" id="PTHR30154">
    <property type="entry name" value="LEUCINE-RESPONSIVE REGULATORY PROTEIN"/>
    <property type="match status" value="1"/>
</dbReference>
<dbReference type="InterPro" id="IPR036388">
    <property type="entry name" value="WH-like_DNA-bd_sf"/>
</dbReference>
<dbReference type="InterPro" id="IPR011008">
    <property type="entry name" value="Dimeric_a/b-barrel"/>
</dbReference>
<accession>A0A857DJD6</accession>
<dbReference type="GO" id="GO:0043200">
    <property type="term" value="P:response to amino acid"/>
    <property type="evidence" value="ECO:0007669"/>
    <property type="project" value="TreeGrafter"/>
</dbReference>
<dbReference type="EMBL" id="CP046996">
    <property type="protein sequence ID" value="QHA00821.1"/>
    <property type="molecule type" value="Genomic_DNA"/>
</dbReference>
<dbReference type="InterPro" id="IPR019888">
    <property type="entry name" value="Tscrpt_reg_AsnC-like"/>
</dbReference>
<dbReference type="SUPFAM" id="SSF54909">
    <property type="entry name" value="Dimeric alpha+beta barrel"/>
    <property type="match status" value="1"/>
</dbReference>
<sequence length="165" mass="19205">MLSEDDRRLLHILSQDCRLTAEDLAVQTGLTADYIKKKIKQWEDDKVIAKYGVLINYDQLEEDRVTALIDVKVLPQRGNGYDKIAQRFQKFSEIKSVYLMSGDFDLCLIIEGHNMHEIAQFVSDKLSPLDVIQSTSTRFILRRYKQDGIEFHGEEERPQRLMITP</sequence>
<dbReference type="Gene3D" id="3.30.70.920">
    <property type="match status" value="1"/>
</dbReference>
<gene>
    <name evidence="6" type="ORF">GQ588_09330</name>
</gene>
<name>A0A857DJD6_9FIRM</name>
<keyword evidence="3" id="KW-0804">Transcription</keyword>
<dbReference type="Proteomes" id="UP000430508">
    <property type="component" value="Chromosome"/>
</dbReference>
<proteinExistence type="predicted"/>
<keyword evidence="2" id="KW-0238">DNA-binding</keyword>
<feature type="domain" description="HTH asnC-type" evidence="5">
    <location>
        <begin position="4"/>
        <end position="33"/>
    </location>
</feature>
<reference evidence="6 7" key="1">
    <citation type="submission" date="2019-12" db="EMBL/GenBank/DDBJ databases">
        <title>Sequence classification of anaerobic respiratory reductive dehalogenases: First we see many, then we see few.</title>
        <authorList>
            <person name="Molenda O."/>
            <person name="Puentes Jacome L.A."/>
            <person name="Cao X."/>
            <person name="Nesbo C.L."/>
            <person name="Tang S."/>
            <person name="Morson N."/>
            <person name="Patron J."/>
            <person name="Lomheim L."/>
            <person name="Wishart D.S."/>
            <person name="Edwards E.A."/>
        </authorList>
    </citation>
    <scope>NUCLEOTIDE SEQUENCE [LARGE SCALE GENOMIC DNA]</scope>
    <source>
        <strain evidence="6 7">12DCA</strain>
    </source>
</reference>
<evidence type="ECO:0000259" key="4">
    <source>
        <dbReference type="Pfam" id="PF01037"/>
    </source>
</evidence>
<dbReference type="RefSeq" id="WP_019226492.1">
    <property type="nucleotide sequence ID" value="NZ_CP046996.1"/>
</dbReference>
<evidence type="ECO:0000256" key="3">
    <source>
        <dbReference type="ARBA" id="ARBA00023163"/>
    </source>
</evidence>
<dbReference type="GO" id="GO:0005829">
    <property type="term" value="C:cytosol"/>
    <property type="evidence" value="ECO:0007669"/>
    <property type="project" value="TreeGrafter"/>
</dbReference>
<dbReference type="Gene3D" id="1.10.10.10">
    <property type="entry name" value="Winged helix-like DNA-binding domain superfamily/Winged helix DNA-binding domain"/>
    <property type="match status" value="1"/>
</dbReference>
<dbReference type="PRINTS" id="PR00033">
    <property type="entry name" value="HTHASNC"/>
</dbReference>
<dbReference type="Pfam" id="PF13404">
    <property type="entry name" value="HTH_AsnC-type"/>
    <property type="match status" value="1"/>
</dbReference>
<dbReference type="InterPro" id="IPR019887">
    <property type="entry name" value="Tscrpt_reg_AsnC/Lrp_C"/>
</dbReference>
<feature type="domain" description="Transcription regulator AsnC/Lrp ligand binding" evidence="4">
    <location>
        <begin position="70"/>
        <end position="142"/>
    </location>
</feature>
<dbReference type="SUPFAM" id="SSF46785">
    <property type="entry name" value="Winged helix' DNA-binding domain"/>
    <property type="match status" value="1"/>
</dbReference>
<dbReference type="Pfam" id="PF01037">
    <property type="entry name" value="AsnC_trans_reg"/>
    <property type="match status" value="1"/>
</dbReference>
<organism evidence="6 7">
    <name type="scientific">Dehalobacter restrictus</name>
    <dbReference type="NCBI Taxonomy" id="55583"/>
    <lineage>
        <taxon>Bacteria</taxon>
        <taxon>Bacillati</taxon>
        <taxon>Bacillota</taxon>
        <taxon>Clostridia</taxon>
        <taxon>Eubacteriales</taxon>
        <taxon>Desulfitobacteriaceae</taxon>
        <taxon>Dehalobacter</taxon>
    </lineage>
</organism>
<dbReference type="InterPro" id="IPR000485">
    <property type="entry name" value="AsnC-type_HTH_dom"/>
</dbReference>
<dbReference type="AlphaFoldDB" id="A0A857DJD6"/>
<dbReference type="SMART" id="SM00344">
    <property type="entry name" value="HTH_ASNC"/>
    <property type="match status" value="1"/>
</dbReference>
<dbReference type="PANTHER" id="PTHR30154:SF34">
    <property type="entry name" value="TRANSCRIPTIONAL REGULATOR AZLB"/>
    <property type="match status" value="1"/>
</dbReference>
<dbReference type="GO" id="GO:0043565">
    <property type="term" value="F:sequence-specific DNA binding"/>
    <property type="evidence" value="ECO:0007669"/>
    <property type="project" value="InterPro"/>
</dbReference>